<name>A0A1I0YYK0_9FIRM</name>
<keyword evidence="1" id="KW-1133">Transmembrane helix</keyword>
<dbReference type="CDD" id="cd01949">
    <property type="entry name" value="GGDEF"/>
    <property type="match status" value="1"/>
</dbReference>
<proteinExistence type="predicted"/>
<dbReference type="EMBL" id="FOJY01000011">
    <property type="protein sequence ID" value="SFB17123.1"/>
    <property type="molecule type" value="Genomic_DNA"/>
</dbReference>
<feature type="transmembrane region" description="Helical" evidence="1">
    <location>
        <begin position="266"/>
        <end position="286"/>
    </location>
</feature>
<feature type="transmembrane region" description="Helical" evidence="1">
    <location>
        <begin position="298"/>
        <end position="319"/>
    </location>
</feature>
<feature type="transmembrane region" description="Helical" evidence="1">
    <location>
        <begin position="356"/>
        <end position="376"/>
    </location>
</feature>
<dbReference type="PANTHER" id="PTHR45138">
    <property type="entry name" value="REGULATORY COMPONENTS OF SENSORY TRANSDUCTION SYSTEM"/>
    <property type="match status" value="1"/>
</dbReference>
<evidence type="ECO:0000313" key="4">
    <source>
        <dbReference type="Proteomes" id="UP000198838"/>
    </source>
</evidence>
<dbReference type="SUPFAM" id="SSF55073">
    <property type="entry name" value="Nucleotide cyclase"/>
    <property type="match status" value="1"/>
</dbReference>
<dbReference type="OrthoDB" id="9804955at2"/>
<dbReference type="SMART" id="SM00267">
    <property type="entry name" value="GGDEF"/>
    <property type="match status" value="1"/>
</dbReference>
<dbReference type="NCBIfam" id="TIGR00254">
    <property type="entry name" value="GGDEF"/>
    <property type="match status" value="1"/>
</dbReference>
<dbReference type="Proteomes" id="UP000198838">
    <property type="component" value="Unassembled WGS sequence"/>
</dbReference>
<evidence type="ECO:0000259" key="2">
    <source>
        <dbReference type="PROSITE" id="PS50887"/>
    </source>
</evidence>
<dbReference type="InterPro" id="IPR043128">
    <property type="entry name" value="Rev_trsase/Diguanyl_cyclase"/>
</dbReference>
<protein>
    <submittedName>
        <fullName evidence="3">Diguanylate cyclase (GGDEF) domain-containing protein</fullName>
    </submittedName>
</protein>
<evidence type="ECO:0000256" key="1">
    <source>
        <dbReference type="SAM" id="Phobius"/>
    </source>
</evidence>
<dbReference type="InterPro" id="IPR050469">
    <property type="entry name" value="Diguanylate_Cyclase"/>
</dbReference>
<feature type="transmembrane region" description="Helical" evidence="1">
    <location>
        <begin position="331"/>
        <end position="350"/>
    </location>
</feature>
<dbReference type="Pfam" id="PF00990">
    <property type="entry name" value="GGDEF"/>
    <property type="match status" value="1"/>
</dbReference>
<feature type="domain" description="GGDEF" evidence="2">
    <location>
        <begin position="420"/>
        <end position="546"/>
    </location>
</feature>
<feature type="transmembrane region" description="Helical" evidence="1">
    <location>
        <begin position="234"/>
        <end position="254"/>
    </location>
</feature>
<dbReference type="InterPro" id="IPR029787">
    <property type="entry name" value="Nucleotide_cyclase"/>
</dbReference>
<keyword evidence="1" id="KW-0812">Transmembrane</keyword>
<dbReference type="AlphaFoldDB" id="A0A1I0YYK0"/>
<sequence>MNYDNGRDIGKKSKGFSVFNARVRLIYMLFIIVTILLSLYGACFSGISFEALYVRERPEKIEAKSINLKGEYVEYELDADTIEQKGKSIGIYINNLKYEVYADNEKIAYLKKIESVLGNTYGRSWSIIDIPASSKEVYVNIYTKNKEVLDDKIDILAGDKLSIYQYIINTSLPNIIFGIFFIGMSIYLKLQWYFVIRKSGKADYMAYFATLDFLIGVWFLSVSNYVLLEENNRLLVYFVGHMCIMATAFPFLMFAKRFYRMESNNLLKGLIVLSVFVPIAALFLQVTSVMELRECLPFIHVVFVLSMIYISLAVIKGLYQKRLSKSMKMSLLGLFIFFITFTYTIFDYYLSDSFNFSLAIYGMLIYCLFTWFGIAIENVDILKDSHDIELYKQLAGKDVLTGLANRNYFEKYCKDVISISDKCVVILDLNNLKYINDTYGHAKGDYMIKTAASMIKYLFSNSGFCYRIGGDEFCVILNGISDFAIEEKIRQLRIMEDIFNKENKDIKIYLALGFAFYEPRIDKSISDIIKRADEAMYEDKEKSKAR</sequence>
<dbReference type="STRING" id="1120918.SAMN05216249_11182"/>
<dbReference type="Gene3D" id="3.30.70.270">
    <property type="match status" value="1"/>
</dbReference>
<dbReference type="RefSeq" id="WP_092872748.1">
    <property type="nucleotide sequence ID" value="NZ_FOJY01000011.1"/>
</dbReference>
<dbReference type="PANTHER" id="PTHR45138:SF9">
    <property type="entry name" value="DIGUANYLATE CYCLASE DGCM-RELATED"/>
    <property type="match status" value="1"/>
</dbReference>
<organism evidence="3 4">
    <name type="scientific">Acetitomaculum ruminis DSM 5522</name>
    <dbReference type="NCBI Taxonomy" id="1120918"/>
    <lineage>
        <taxon>Bacteria</taxon>
        <taxon>Bacillati</taxon>
        <taxon>Bacillota</taxon>
        <taxon>Clostridia</taxon>
        <taxon>Lachnospirales</taxon>
        <taxon>Lachnospiraceae</taxon>
        <taxon>Acetitomaculum</taxon>
    </lineage>
</organism>
<reference evidence="3 4" key="1">
    <citation type="submission" date="2016-10" db="EMBL/GenBank/DDBJ databases">
        <authorList>
            <person name="de Groot N.N."/>
        </authorList>
    </citation>
    <scope>NUCLEOTIDE SEQUENCE [LARGE SCALE GENOMIC DNA]</scope>
    <source>
        <strain evidence="3 4">DSM 5522</strain>
    </source>
</reference>
<evidence type="ECO:0000313" key="3">
    <source>
        <dbReference type="EMBL" id="SFB17123.1"/>
    </source>
</evidence>
<keyword evidence="1" id="KW-0472">Membrane</keyword>
<accession>A0A1I0YYK0</accession>
<keyword evidence="4" id="KW-1185">Reference proteome</keyword>
<feature type="transmembrane region" description="Helical" evidence="1">
    <location>
        <begin position="21"/>
        <end position="42"/>
    </location>
</feature>
<feature type="transmembrane region" description="Helical" evidence="1">
    <location>
        <begin position="207"/>
        <end position="228"/>
    </location>
</feature>
<dbReference type="InterPro" id="IPR000160">
    <property type="entry name" value="GGDEF_dom"/>
</dbReference>
<dbReference type="GO" id="GO:0052621">
    <property type="term" value="F:diguanylate cyclase activity"/>
    <property type="evidence" value="ECO:0007669"/>
    <property type="project" value="TreeGrafter"/>
</dbReference>
<dbReference type="PROSITE" id="PS50887">
    <property type="entry name" value="GGDEF"/>
    <property type="match status" value="1"/>
</dbReference>
<feature type="transmembrane region" description="Helical" evidence="1">
    <location>
        <begin position="175"/>
        <end position="195"/>
    </location>
</feature>
<gene>
    <name evidence="3" type="ORF">SAMN05216249_11182</name>
</gene>